<evidence type="ECO:0000313" key="4">
    <source>
        <dbReference type="Proteomes" id="UP000245207"/>
    </source>
</evidence>
<evidence type="ECO:0000256" key="1">
    <source>
        <dbReference type="SAM" id="Phobius"/>
    </source>
</evidence>
<comment type="caution">
    <text evidence="3">The sequence shown here is derived from an EMBL/GenBank/DDBJ whole genome shotgun (WGS) entry which is preliminary data.</text>
</comment>
<dbReference type="EMBL" id="PKPP01001309">
    <property type="protein sequence ID" value="PWA83763.1"/>
    <property type="molecule type" value="Genomic_DNA"/>
</dbReference>
<keyword evidence="4" id="KW-1185">Reference proteome</keyword>
<name>A0A2U1PDE2_ARTAN</name>
<dbReference type="STRING" id="35608.A0A2U1PDE2"/>
<dbReference type="Proteomes" id="UP000245207">
    <property type="component" value="Unassembled WGS sequence"/>
</dbReference>
<dbReference type="AlphaFoldDB" id="A0A2U1PDE2"/>
<dbReference type="PANTHER" id="PTHR38389">
    <property type="entry name" value="DNA-DIRECTED RNA POLYMERASE SUBUNIT BETA"/>
    <property type="match status" value="1"/>
</dbReference>
<dbReference type="Pfam" id="PF25397">
    <property type="entry name" value="DUF7887"/>
    <property type="match status" value="1"/>
</dbReference>
<keyword evidence="1" id="KW-0472">Membrane</keyword>
<organism evidence="3 4">
    <name type="scientific">Artemisia annua</name>
    <name type="common">Sweet wormwood</name>
    <dbReference type="NCBI Taxonomy" id="35608"/>
    <lineage>
        <taxon>Eukaryota</taxon>
        <taxon>Viridiplantae</taxon>
        <taxon>Streptophyta</taxon>
        <taxon>Embryophyta</taxon>
        <taxon>Tracheophyta</taxon>
        <taxon>Spermatophyta</taxon>
        <taxon>Magnoliopsida</taxon>
        <taxon>eudicotyledons</taxon>
        <taxon>Gunneridae</taxon>
        <taxon>Pentapetalae</taxon>
        <taxon>asterids</taxon>
        <taxon>campanulids</taxon>
        <taxon>Asterales</taxon>
        <taxon>Asteraceae</taxon>
        <taxon>Asteroideae</taxon>
        <taxon>Anthemideae</taxon>
        <taxon>Artemisiinae</taxon>
        <taxon>Artemisia</taxon>
    </lineage>
</organism>
<sequence>MLQYTNIKSCKMLSTQKSVTSTNIFSCPCVNVKKKINGKTRTNVLVMVKKDDISQESKVNSSLKIVSQVGVAVLGLGFIDAGYSGDWSRIGVISKENEDLLKVAAFLVVPFCLFLIFSISKSNDD</sequence>
<evidence type="ECO:0000259" key="2">
    <source>
        <dbReference type="Pfam" id="PF25397"/>
    </source>
</evidence>
<dbReference type="InterPro" id="IPR057209">
    <property type="entry name" value="DUF7887"/>
</dbReference>
<gene>
    <name evidence="3" type="ORF">CTI12_AA164840</name>
</gene>
<reference evidence="3 4" key="1">
    <citation type="journal article" date="2018" name="Mol. Plant">
        <title>The genome of Artemisia annua provides insight into the evolution of Asteraceae family and artemisinin biosynthesis.</title>
        <authorList>
            <person name="Shen Q."/>
            <person name="Zhang L."/>
            <person name="Liao Z."/>
            <person name="Wang S."/>
            <person name="Yan T."/>
            <person name="Shi P."/>
            <person name="Liu M."/>
            <person name="Fu X."/>
            <person name="Pan Q."/>
            <person name="Wang Y."/>
            <person name="Lv Z."/>
            <person name="Lu X."/>
            <person name="Zhang F."/>
            <person name="Jiang W."/>
            <person name="Ma Y."/>
            <person name="Chen M."/>
            <person name="Hao X."/>
            <person name="Li L."/>
            <person name="Tang Y."/>
            <person name="Lv G."/>
            <person name="Zhou Y."/>
            <person name="Sun X."/>
            <person name="Brodelius P.E."/>
            <person name="Rose J.K.C."/>
            <person name="Tang K."/>
        </authorList>
    </citation>
    <scope>NUCLEOTIDE SEQUENCE [LARGE SCALE GENOMIC DNA]</scope>
    <source>
        <strain evidence="4">cv. Huhao1</strain>
        <tissue evidence="3">Leaf</tissue>
    </source>
</reference>
<keyword evidence="1" id="KW-0812">Transmembrane</keyword>
<feature type="transmembrane region" description="Helical" evidence="1">
    <location>
        <begin position="103"/>
        <end position="120"/>
    </location>
</feature>
<dbReference type="PANTHER" id="PTHR38389:SF1">
    <property type="entry name" value="DNA-DIRECTED RNA POLYMERASE SUBUNIT BETA"/>
    <property type="match status" value="1"/>
</dbReference>
<dbReference type="OrthoDB" id="1937164at2759"/>
<accession>A0A2U1PDE2</accession>
<feature type="domain" description="DUF7887" evidence="2">
    <location>
        <begin position="62"/>
        <end position="122"/>
    </location>
</feature>
<evidence type="ECO:0000313" key="3">
    <source>
        <dbReference type="EMBL" id="PWA83763.1"/>
    </source>
</evidence>
<proteinExistence type="predicted"/>
<protein>
    <recommendedName>
        <fullName evidence="2">DUF7887 domain-containing protein</fullName>
    </recommendedName>
</protein>
<keyword evidence="1" id="KW-1133">Transmembrane helix</keyword>